<dbReference type="Proteomes" id="UP000231637">
    <property type="component" value="Chromosome"/>
</dbReference>
<evidence type="ECO:0000313" key="5">
    <source>
        <dbReference type="Proteomes" id="UP000231637"/>
    </source>
</evidence>
<dbReference type="PANTHER" id="PTHR44591:SF3">
    <property type="entry name" value="RESPONSE REGULATORY DOMAIN-CONTAINING PROTEIN"/>
    <property type="match status" value="1"/>
</dbReference>
<evidence type="ECO:0000259" key="3">
    <source>
        <dbReference type="PROSITE" id="PS50110"/>
    </source>
</evidence>
<dbReference type="AlphaFoldDB" id="A0A2K8L533"/>
<sequence length="139" mass="15393">MRGTPLILTVDDEEIIHIILDKMIHHLGYCPIHASGVSHALRTIRELRPDVILLDIILPGGNCDEIIEAVRSTPELRNTGIILITHSEDHREIAKHIEAGADDFLLKPFNTTLFKARINNTLALISHRNMSAPRAASAG</sequence>
<dbReference type="RefSeq" id="WP_100264823.1">
    <property type="nucleotide sequence ID" value="NZ_CP018800.1"/>
</dbReference>
<dbReference type="GO" id="GO:0000160">
    <property type="term" value="P:phosphorelay signal transduction system"/>
    <property type="evidence" value="ECO:0007669"/>
    <property type="project" value="InterPro"/>
</dbReference>
<feature type="modified residue" description="4-aspartylphosphate" evidence="2">
    <location>
        <position position="55"/>
    </location>
</feature>
<dbReference type="SMART" id="SM00448">
    <property type="entry name" value="REC"/>
    <property type="match status" value="1"/>
</dbReference>
<organism evidence="4 5">
    <name type="scientific">Mariprofundus ferrinatatus</name>
    <dbReference type="NCBI Taxonomy" id="1921087"/>
    <lineage>
        <taxon>Bacteria</taxon>
        <taxon>Pseudomonadati</taxon>
        <taxon>Pseudomonadota</taxon>
        <taxon>Candidatius Mariprofundia</taxon>
        <taxon>Mariprofundales</taxon>
        <taxon>Mariprofundaceae</taxon>
        <taxon>Mariprofundus</taxon>
    </lineage>
</organism>
<evidence type="ECO:0000313" key="4">
    <source>
        <dbReference type="EMBL" id="ATX81349.1"/>
    </source>
</evidence>
<name>A0A2K8L533_9PROT</name>
<accession>A0A2K8L533</accession>
<keyword evidence="1 2" id="KW-0597">Phosphoprotein</keyword>
<dbReference type="Gene3D" id="3.40.50.2300">
    <property type="match status" value="1"/>
</dbReference>
<dbReference type="KEGG" id="mfn:Ga0123462_0474"/>
<evidence type="ECO:0000256" key="2">
    <source>
        <dbReference type="PROSITE-ProRule" id="PRU00169"/>
    </source>
</evidence>
<reference evidence="4 5" key="1">
    <citation type="submission" date="2016-12" db="EMBL/GenBank/DDBJ databases">
        <title>Isolation and genomic insights into novel planktonic Zetaproteobacteria from stratified waters of the Chesapeake Bay.</title>
        <authorList>
            <person name="McAllister S.M."/>
            <person name="Kato S."/>
            <person name="Chan C.S."/>
            <person name="Chiu B.K."/>
            <person name="Field E.K."/>
        </authorList>
    </citation>
    <scope>NUCLEOTIDE SEQUENCE [LARGE SCALE GENOMIC DNA]</scope>
    <source>
        <strain evidence="4 5">CP-8</strain>
    </source>
</reference>
<dbReference type="InterPro" id="IPR001789">
    <property type="entry name" value="Sig_transdc_resp-reg_receiver"/>
</dbReference>
<keyword evidence="5" id="KW-1185">Reference proteome</keyword>
<dbReference type="InterPro" id="IPR011006">
    <property type="entry name" value="CheY-like_superfamily"/>
</dbReference>
<dbReference type="EMBL" id="CP018800">
    <property type="protein sequence ID" value="ATX81349.1"/>
    <property type="molecule type" value="Genomic_DNA"/>
</dbReference>
<dbReference type="InterPro" id="IPR050595">
    <property type="entry name" value="Bact_response_regulator"/>
</dbReference>
<gene>
    <name evidence="4" type="ORF">Ga0123462_0474</name>
</gene>
<dbReference type="SUPFAM" id="SSF52172">
    <property type="entry name" value="CheY-like"/>
    <property type="match status" value="1"/>
</dbReference>
<feature type="domain" description="Response regulatory" evidence="3">
    <location>
        <begin position="6"/>
        <end position="122"/>
    </location>
</feature>
<dbReference type="OrthoDB" id="9801602at2"/>
<protein>
    <submittedName>
        <fullName evidence="4">Response regulator receiver domain-containing protein</fullName>
    </submittedName>
</protein>
<proteinExistence type="predicted"/>
<dbReference type="PROSITE" id="PS50110">
    <property type="entry name" value="RESPONSE_REGULATORY"/>
    <property type="match status" value="1"/>
</dbReference>
<dbReference type="Pfam" id="PF00072">
    <property type="entry name" value="Response_reg"/>
    <property type="match status" value="1"/>
</dbReference>
<evidence type="ECO:0000256" key="1">
    <source>
        <dbReference type="ARBA" id="ARBA00022553"/>
    </source>
</evidence>
<dbReference type="PANTHER" id="PTHR44591">
    <property type="entry name" value="STRESS RESPONSE REGULATOR PROTEIN 1"/>
    <property type="match status" value="1"/>
</dbReference>